<keyword evidence="3" id="KW-1185">Reference proteome</keyword>
<dbReference type="Pfam" id="PF06127">
    <property type="entry name" value="Mpo1-like"/>
    <property type="match status" value="1"/>
</dbReference>
<dbReference type="Proteomes" id="UP001526430">
    <property type="component" value="Unassembled WGS sequence"/>
</dbReference>
<keyword evidence="1" id="KW-0812">Transmembrane</keyword>
<gene>
    <name evidence="2" type="ORF">OF850_02665</name>
</gene>
<name>A0ABT3NRP7_9PROT</name>
<dbReference type="RefSeq" id="WP_301588142.1">
    <property type="nucleotide sequence ID" value="NZ_JAPFQI010000001.1"/>
</dbReference>
<dbReference type="InterPro" id="IPR009305">
    <property type="entry name" value="Mpo1-like"/>
</dbReference>
<dbReference type="PANTHER" id="PTHR34205">
    <property type="entry name" value="TRANSMEMBRANE PROTEIN"/>
    <property type="match status" value="1"/>
</dbReference>
<evidence type="ECO:0000256" key="1">
    <source>
        <dbReference type="SAM" id="Phobius"/>
    </source>
</evidence>
<keyword evidence="1" id="KW-1133">Transmembrane helix</keyword>
<dbReference type="EMBL" id="JAPFQI010000001">
    <property type="protein sequence ID" value="MCW8084518.1"/>
    <property type="molecule type" value="Genomic_DNA"/>
</dbReference>
<keyword evidence="1" id="KW-0472">Membrane</keyword>
<accession>A0ABT3NRP7</accession>
<evidence type="ECO:0000313" key="3">
    <source>
        <dbReference type="Proteomes" id="UP001526430"/>
    </source>
</evidence>
<organism evidence="2 3">
    <name type="scientific">Sabulicella glaciei</name>
    <dbReference type="NCBI Taxonomy" id="2984948"/>
    <lineage>
        <taxon>Bacteria</taxon>
        <taxon>Pseudomonadati</taxon>
        <taxon>Pseudomonadota</taxon>
        <taxon>Alphaproteobacteria</taxon>
        <taxon>Acetobacterales</taxon>
        <taxon>Acetobacteraceae</taxon>
        <taxon>Sabulicella</taxon>
    </lineage>
</organism>
<comment type="caution">
    <text evidence="2">The sequence shown here is derived from an EMBL/GenBank/DDBJ whole genome shotgun (WGS) entry which is preliminary data.</text>
</comment>
<feature type="transmembrane region" description="Helical" evidence="1">
    <location>
        <begin position="26"/>
        <end position="44"/>
    </location>
</feature>
<protein>
    <submittedName>
        <fullName evidence="2">DUF962 domain-containing protein</fullName>
    </submittedName>
</protein>
<reference evidence="2 3" key="1">
    <citation type="submission" date="2022-10" db="EMBL/GenBank/DDBJ databases">
        <title>Roseococcus glaciei nov., sp. nov., isolated from glacier.</title>
        <authorList>
            <person name="Liu Q."/>
            <person name="Xin Y.-H."/>
        </authorList>
    </citation>
    <scope>NUCLEOTIDE SEQUENCE [LARGE SCALE GENOMIC DNA]</scope>
    <source>
        <strain evidence="2 3">MDT2-1-1</strain>
    </source>
</reference>
<evidence type="ECO:0000313" key="2">
    <source>
        <dbReference type="EMBL" id="MCW8084518.1"/>
    </source>
</evidence>
<proteinExistence type="predicted"/>
<feature type="transmembrane region" description="Helical" evidence="1">
    <location>
        <begin position="50"/>
        <end position="69"/>
    </location>
</feature>
<sequence>MEDRFRSFAEFWPFYLREHARAATRAVHVVGTWVALAVLVVGIVNGPWWLVLLAPVIGYGCAWVSHFFIERNRPATFTYPTWSLLGDLRLAWLAATGRLGAELRRHGLG</sequence>
<dbReference type="PANTHER" id="PTHR34205:SF2">
    <property type="entry name" value="DUF962 DOMAIN-CONTAINING PROTEIN"/>
    <property type="match status" value="1"/>
</dbReference>